<dbReference type="SUPFAM" id="SSF75011">
    <property type="entry name" value="3-carboxy-cis,cis-mucoante lactonizing enzyme"/>
    <property type="match status" value="1"/>
</dbReference>
<sequence length="418" mass="46447">MADFEAPQYAKNMRLIGHSDQGGRPDAVQVMVERGFAYVGHLFSNGVGVIDVRDPRNPAFVEFIPAPPNTWNLHVQAHEDLLLVVHAKNMWAQAELADERNYYRAKTDDIHAHARKSEDKAAWSAGMAVYDISTPGKPKKIGFMPIKGGGLHRIWYVGGRWAYASAFIEGFSDYIMITIDMADPANPREAGRFWLPGMNLAAGETPNWPLKSGRFGCHHPIVAGDIAYCSWRDACLAIVDVKDRSAPKLITHRMWSQGVGGATHNCLPLPDRDLLMVLDEATLDNMEDGYKPIWVFDIKDPSEPRCLSTLPTPSDRNYVEVGGHFGPHNIYENRPGHFVSSDIVFTTYQNAGVRVFDIRNQYAPVEVGAMVVAPPKTLVDPRPNRPLVLHAADVFVDKDGLIYATDFSVGLYVMEYGG</sequence>
<name>A0ABU0FDQ2_9HYPH</name>
<gene>
    <name evidence="1" type="ORF">J3R73_002531</name>
</gene>
<keyword evidence="2" id="KW-1185">Reference proteome</keyword>
<comment type="caution">
    <text evidence="1">The sequence shown here is derived from an EMBL/GenBank/DDBJ whole genome shotgun (WGS) entry which is preliminary data.</text>
</comment>
<accession>A0ABU0FDQ2</accession>
<evidence type="ECO:0000313" key="2">
    <source>
        <dbReference type="Proteomes" id="UP001237448"/>
    </source>
</evidence>
<dbReference type="Pfam" id="PF08309">
    <property type="entry name" value="LVIVD"/>
    <property type="match status" value="2"/>
</dbReference>
<proteinExistence type="predicted"/>
<dbReference type="Proteomes" id="UP001237448">
    <property type="component" value="Unassembled WGS sequence"/>
</dbReference>
<evidence type="ECO:0000313" key="1">
    <source>
        <dbReference type="EMBL" id="MDQ0392739.1"/>
    </source>
</evidence>
<protein>
    <submittedName>
        <fullName evidence="1">Uncharacterized protein</fullName>
    </submittedName>
</protein>
<reference evidence="1 2" key="1">
    <citation type="submission" date="2023-07" db="EMBL/GenBank/DDBJ databases">
        <title>Genomic Encyclopedia of Type Strains, Phase IV (KMG-IV): sequencing the most valuable type-strain genomes for metagenomic binning, comparative biology and taxonomic classification.</title>
        <authorList>
            <person name="Goeker M."/>
        </authorList>
    </citation>
    <scope>NUCLEOTIDE SEQUENCE [LARGE SCALE GENOMIC DNA]</scope>
    <source>
        <strain evidence="1 2">DSM 5896</strain>
    </source>
</reference>
<organism evidence="1 2">
    <name type="scientific">Labrys monachus</name>
    <dbReference type="NCBI Taxonomy" id="217067"/>
    <lineage>
        <taxon>Bacteria</taxon>
        <taxon>Pseudomonadati</taxon>
        <taxon>Pseudomonadota</taxon>
        <taxon>Alphaproteobacteria</taxon>
        <taxon>Hyphomicrobiales</taxon>
        <taxon>Xanthobacteraceae</taxon>
        <taxon>Labrys</taxon>
    </lineage>
</organism>
<dbReference type="EMBL" id="JAUSVK010000001">
    <property type="protein sequence ID" value="MDQ0392739.1"/>
    <property type="molecule type" value="Genomic_DNA"/>
</dbReference>
<dbReference type="RefSeq" id="WP_307427070.1">
    <property type="nucleotide sequence ID" value="NZ_JAUSVK010000001.1"/>
</dbReference>
<dbReference type="InterPro" id="IPR013211">
    <property type="entry name" value="LVIVD"/>
</dbReference>